<name>A0ABU2N7T5_9PSEU</name>
<dbReference type="RefSeq" id="WP_311555097.1">
    <property type="nucleotide sequence ID" value="NZ_JAVREJ010000003.1"/>
</dbReference>
<dbReference type="EC" id="2.3.1.-" evidence="5"/>
<evidence type="ECO:0000259" key="4">
    <source>
        <dbReference type="PROSITE" id="PS51186"/>
    </source>
</evidence>
<dbReference type="EMBL" id="JAVREJ010000003">
    <property type="protein sequence ID" value="MDT0349118.1"/>
    <property type="molecule type" value="Genomic_DNA"/>
</dbReference>
<dbReference type="PROSITE" id="PS51186">
    <property type="entry name" value="GNAT"/>
    <property type="match status" value="1"/>
</dbReference>
<organism evidence="5 6">
    <name type="scientific">Pseudonocardia charpentierae</name>
    <dbReference type="NCBI Taxonomy" id="3075545"/>
    <lineage>
        <taxon>Bacteria</taxon>
        <taxon>Bacillati</taxon>
        <taxon>Actinomycetota</taxon>
        <taxon>Actinomycetes</taxon>
        <taxon>Pseudonocardiales</taxon>
        <taxon>Pseudonocardiaceae</taxon>
        <taxon>Pseudonocardia</taxon>
    </lineage>
</organism>
<dbReference type="Proteomes" id="UP001183202">
    <property type="component" value="Unassembled WGS sequence"/>
</dbReference>
<reference evidence="6" key="1">
    <citation type="submission" date="2023-07" db="EMBL/GenBank/DDBJ databases">
        <title>30 novel species of actinomycetes from the DSMZ collection.</title>
        <authorList>
            <person name="Nouioui I."/>
        </authorList>
    </citation>
    <scope>NUCLEOTIDE SEQUENCE [LARGE SCALE GENOMIC DNA]</scope>
    <source>
        <strain evidence="6">DSM 45834</strain>
    </source>
</reference>
<accession>A0ABU2N7T5</accession>
<keyword evidence="1 5" id="KW-0808">Transferase</keyword>
<evidence type="ECO:0000256" key="2">
    <source>
        <dbReference type="ARBA" id="ARBA00023315"/>
    </source>
</evidence>
<keyword evidence="6" id="KW-1185">Reference proteome</keyword>
<dbReference type="GO" id="GO:0016746">
    <property type="term" value="F:acyltransferase activity"/>
    <property type="evidence" value="ECO:0007669"/>
    <property type="project" value="UniProtKB-KW"/>
</dbReference>
<dbReference type="InterPro" id="IPR000182">
    <property type="entry name" value="GNAT_dom"/>
</dbReference>
<feature type="domain" description="N-acetyltransferase" evidence="4">
    <location>
        <begin position="18"/>
        <end position="170"/>
    </location>
</feature>
<dbReference type="SUPFAM" id="SSF55729">
    <property type="entry name" value="Acyl-CoA N-acyltransferases (Nat)"/>
    <property type="match status" value="2"/>
</dbReference>
<evidence type="ECO:0000313" key="5">
    <source>
        <dbReference type="EMBL" id="MDT0349118.1"/>
    </source>
</evidence>
<feature type="region of interest" description="Disordered" evidence="3">
    <location>
        <begin position="1"/>
        <end position="22"/>
    </location>
</feature>
<proteinExistence type="predicted"/>
<gene>
    <name evidence="5" type="ORF">RM445_06220</name>
</gene>
<dbReference type="PANTHER" id="PTHR43877">
    <property type="entry name" value="AMINOALKYLPHOSPHONATE N-ACETYLTRANSFERASE-RELATED-RELATED"/>
    <property type="match status" value="1"/>
</dbReference>
<evidence type="ECO:0000313" key="6">
    <source>
        <dbReference type="Proteomes" id="UP001183202"/>
    </source>
</evidence>
<dbReference type="Pfam" id="PF13508">
    <property type="entry name" value="Acetyltransf_7"/>
    <property type="match status" value="1"/>
</dbReference>
<dbReference type="CDD" id="cd04301">
    <property type="entry name" value="NAT_SF"/>
    <property type="match status" value="1"/>
</dbReference>
<dbReference type="InterPro" id="IPR050832">
    <property type="entry name" value="Bact_Acetyltransf"/>
</dbReference>
<dbReference type="InterPro" id="IPR016181">
    <property type="entry name" value="Acyl_CoA_acyltransferase"/>
</dbReference>
<comment type="caution">
    <text evidence="5">The sequence shown here is derived from an EMBL/GenBank/DDBJ whole genome shotgun (WGS) entry which is preliminary data.</text>
</comment>
<evidence type="ECO:0000256" key="3">
    <source>
        <dbReference type="SAM" id="MobiDB-lite"/>
    </source>
</evidence>
<evidence type="ECO:0000256" key="1">
    <source>
        <dbReference type="ARBA" id="ARBA00022679"/>
    </source>
</evidence>
<protein>
    <submittedName>
        <fullName evidence="5">GNAT family N-acetyltransferase</fullName>
        <ecNumber evidence="5">2.3.1.-</ecNumber>
    </submittedName>
</protein>
<dbReference type="Gene3D" id="3.40.630.30">
    <property type="match status" value="2"/>
</dbReference>
<keyword evidence="2 5" id="KW-0012">Acyltransferase</keyword>
<sequence>MERSDVEGLTGGRRSTAVELRPGRRDDAEVCGRICYEAFSGIADTHGFPSDFASLQVGLDVASEMLAHPQIYAVVAEIDGHVVGCNFLDERSAIVGVGPVGVDPAVQNRGVGRALMLDVLRRATDRRAAGVRLLQSAYHSRSLSLYASLGFTARDVLACMNGTPPTGRIPGRQVRPATTGDLEACAAACRRVHGHDRTAELADAIAQGAGLVVEHDGRISGYASDLGFTGHAVGESDADIEALILAADAFHGSGILVPITNGELFRWCLAHGLHVVHTMTLMSIGLYTTPRGAYLPSVQF</sequence>